<gene>
    <name evidence="3" type="ORF">SAMN04488514_11085</name>
</gene>
<organism evidence="3 4">
    <name type="scientific">Kriegella aquimaris</name>
    <dbReference type="NCBI Taxonomy" id="192904"/>
    <lineage>
        <taxon>Bacteria</taxon>
        <taxon>Pseudomonadati</taxon>
        <taxon>Bacteroidota</taxon>
        <taxon>Flavobacteriia</taxon>
        <taxon>Flavobacteriales</taxon>
        <taxon>Flavobacteriaceae</taxon>
        <taxon>Kriegella</taxon>
    </lineage>
</organism>
<keyword evidence="4" id="KW-1185">Reference proteome</keyword>
<keyword evidence="2" id="KW-0472">Membrane</keyword>
<dbReference type="RefSeq" id="WP_089892555.1">
    <property type="nucleotide sequence ID" value="NZ_FNGV01000010.1"/>
</dbReference>
<dbReference type="Proteomes" id="UP000199440">
    <property type="component" value="Unassembled WGS sequence"/>
</dbReference>
<sequence length="96" mass="11017">MSHSYDMVNRVRQNKALLGRKKFKTNSRENIHSDDNNERTEYNFPKASSDDLGKIKKGTKHANYLNAKRSMLIFIGCLAIVAILLFIIINYASIIK</sequence>
<evidence type="ECO:0000313" key="3">
    <source>
        <dbReference type="EMBL" id="SDM54050.1"/>
    </source>
</evidence>
<evidence type="ECO:0000313" key="4">
    <source>
        <dbReference type="Proteomes" id="UP000199440"/>
    </source>
</evidence>
<evidence type="ECO:0000256" key="2">
    <source>
        <dbReference type="SAM" id="Phobius"/>
    </source>
</evidence>
<proteinExistence type="predicted"/>
<dbReference type="OrthoDB" id="1452733at2"/>
<keyword evidence="2" id="KW-0812">Transmembrane</keyword>
<evidence type="ECO:0000256" key="1">
    <source>
        <dbReference type="SAM" id="MobiDB-lite"/>
    </source>
</evidence>
<feature type="region of interest" description="Disordered" evidence="1">
    <location>
        <begin position="26"/>
        <end position="45"/>
    </location>
</feature>
<name>A0A1G9U215_9FLAO</name>
<reference evidence="3 4" key="1">
    <citation type="submission" date="2016-10" db="EMBL/GenBank/DDBJ databases">
        <authorList>
            <person name="de Groot N.N."/>
        </authorList>
    </citation>
    <scope>NUCLEOTIDE SEQUENCE [LARGE SCALE GENOMIC DNA]</scope>
    <source>
        <strain evidence="3 4">DSM 19886</strain>
    </source>
</reference>
<feature type="compositionally biased region" description="Basic and acidic residues" evidence="1">
    <location>
        <begin position="26"/>
        <end position="41"/>
    </location>
</feature>
<feature type="transmembrane region" description="Helical" evidence="2">
    <location>
        <begin position="71"/>
        <end position="94"/>
    </location>
</feature>
<protein>
    <submittedName>
        <fullName evidence="3">Uncharacterized protein</fullName>
    </submittedName>
</protein>
<accession>A0A1G9U215</accession>
<keyword evidence="2" id="KW-1133">Transmembrane helix</keyword>
<dbReference type="AlphaFoldDB" id="A0A1G9U215"/>
<dbReference type="EMBL" id="FNGV01000010">
    <property type="protein sequence ID" value="SDM54050.1"/>
    <property type="molecule type" value="Genomic_DNA"/>
</dbReference>